<name>A0A9D4CMR0_DREPO</name>
<dbReference type="Proteomes" id="UP000828390">
    <property type="component" value="Unassembled WGS sequence"/>
</dbReference>
<dbReference type="EMBL" id="JAIWYP010000012">
    <property type="protein sequence ID" value="KAH3727484.1"/>
    <property type="molecule type" value="Genomic_DNA"/>
</dbReference>
<protein>
    <submittedName>
        <fullName evidence="1">Uncharacterized protein</fullName>
    </submittedName>
</protein>
<dbReference type="AlphaFoldDB" id="A0A9D4CMR0"/>
<sequence>MSDVRYEVWLSTIGKKNIRNMPKLQALPPTTESLLENVKRAHLQTCIWKATLEQDPPTFNVTEYGWKKKEVGKVLSPVLFADEKPLAPASKCVETSIVCLFI</sequence>
<comment type="caution">
    <text evidence="1">The sequence shown here is derived from an EMBL/GenBank/DDBJ whole genome shotgun (WGS) entry which is preliminary data.</text>
</comment>
<reference evidence="1" key="1">
    <citation type="journal article" date="2019" name="bioRxiv">
        <title>The Genome of the Zebra Mussel, Dreissena polymorpha: A Resource for Invasive Species Research.</title>
        <authorList>
            <person name="McCartney M.A."/>
            <person name="Auch B."/>
            <person name="Kono T."/>
            <person name="Mallez S."/>
            <person name="Zhang Y."/>
            <person name="Obille A."/>
            <person name="Becker A."/>
            <person name="Abrahante J.E."/>
            <person name="Garbe J."/>
            <person name="Badalamenti J.P."/>
            <person name="Herman A."/>
            <person name="Mangelson H."/>
            <person name="Liachko I."/>
            <person name="Sullivan S."/>
            <person name="Sone E.D."/>
            <person name="Koren S."/>
            <person name="Silverstein K.A.T."/>
            <person name="Beckman K.B."/>
            <person name="Gohl D.M."/>
        </authorList>
    </citation>
    <scope>NUCLEOTIDE SEQUENCE</scope>
    <source>
        <strain evidence="1">Duluth1</strain>
        <tissue evidence="1">Whole animal</tissue>
    </source>
</reference>
<organism evidence="1 2">
    <name type="scientific">Dreissena polymorpha</name>
    <name type="common">Zebra mussel</name>
    <name type="synonym">Mytilus polymorpha</name>
    <dbReference type="NCBI Taxonomy" id="45954"/>
    <lineage>
        <taxon>Eukaryota</taxon>
        <taxon>Metazoa</taxon>
        <taxon>Spiralia</taxon>
        <taxon>Lophotrochozoa</taxon>
        <taxon>Mollusca</taxon>
        <taxon>Bivalvia</taxon>
        <taxon>Autobranchia</taxon>
        <taxon>Heteroconchia</taxon>
        <taxon>Euheterodonta</taxon>
        <taxon>Imparidentia</taxon>
        <taxon>Neoheterodontei</taxon>
        <taxon>Myida</taxon>
        <taxon>Dreissenoidea</taxon>
        <taxon>Dreissenidae</taxon>
        <taxon>Dreissena</taxon>
    </lineage>
</organism>
<evidence type="ECO:0000313" key="1">
    <source>
        <dbReference type="EMBL" id="KAH3727484.1"/>
    </source>
</evidence>
<reference evidence="1" key="2">
    <citation type="submission" date="2020-11" db="EMBL/GenBank/DDBJ databases">
        <authorList>
            <person name="McCartney M.A."/>
            <person name="Auch B."/>
            <person name="Kono T."/>
            <person name="Mallez S."/>
            <person name="Becker A."/>
            <person name="Gohl D.M."/>
            <person name="Silverstein K.A.T."/>
            <person name="Koren S."/>
            <person name="Bechman K.B."/>
            <person name="Herman A."/>
            <person name="Abrahante J.E."/>
            <person name="Garbe J."/>
        </authorList>
    </citation>
    <scope>NUCLEOTIDE SEQUENCE</scope>
    <source>
        <strain evidence="1">Duluth1</strain>
        <tissue evidence="1">Whole animal</tissue>
    </source>
</reference>
<gene>
    <name evidence="1" type="ORF">DPMN_053422</name>
</gene>
<evidence type="ECO:0000313" key="2">
    <source>
        <dbReference type="Proteomes" id="UP000828390"/>
    </source>
</evidence>
<keyword evidence="2" id="KW-1185">Reference proteome</keyword>
<accession>A0A9D4CMR0</accession>
<proteinExistence type="predicted"/>